<evidence type="ECO:0000313" key="2">
    <source>
        <dbReference type="Proteomes" id="UP001060170"/>
    </source>
</evidence>
<accession>A0ACC0DNA2</accession>
<protein>
    <submittedName>
        <fullName evidence="1">Uncharacterized protein</fullName>
    </submittedName>
</protein>
<evidence type="ECO:0000313" key="1">
    <source>
        <dbReference type="EMBL" id="KAI7935617.1"/>
    </source>
</evidence>
<keyword evidence="2" id="KW-1185">Reference proteome</keyword>
<dbReference type="EMBL" id="CM045882">
    <property type="protein sequence ID" value="KAI7935617.1"/>
    <property type="molecule type" value="Genomic_DNA"/>
</dbReference>
<proteinExistence type="predicted"/>
<reference evidence="2" key="1">
    <citation type="journal article" date="2018" name="BMC Genomics">
        <title>Genomic insights into host adaptation between the wheat stripe rust pathogen (Puccinia striiformis f. sp. tritici) and the barley stripe rust pathogen (Puccinia striiformis f. sp. hordei).</title>
        <authorList>
            <person name="Xia C."/>
            <person name="Wang M."/>
            <person name="Yin C."/>
            <person name="Cornejo O.E."/>
            <person name="Hulbert S.H."/>
            <person name="Chen X."/>
        </authorList>
    </citation>
    <scope>NUCLEOTIDE SEQUENCE [LARGE SCALE GENOMIC DNA]</scope>
    <source>
        <strain evidence="2">93-210</strain>
    </source>
</reference>
<sequence length="191" mass="21848">MVLQNSKDILYSSLPEETSFTSPTDDQGRIQLRVLILCAAIKAGDCVDLQNLEDPNANKSVIPAHMTILIFHSAEVKKEYEAILQIYHNPSHPSDKMAGCVHSVFLNSLNLPVVLCELKETHIPYVLLKFSFEKRRLWFTDSRTHFVFCFYLMVSFSMDKLNNMICESKDFNLTQSIDISNKITKRPESSN</sequence>
<dbReference type="Proteomes" id="UP001060170">
    <property type="component" value="Chromosome 18"/>
</dbReference>
<reference evidence="1 2" key="3">
    <citation type="journal article" date="2022" name="Microbiol. Spectr.">
        <title>Folding features and dynamics of 3D genome architecture in plant fungal pathogens.</title>
        <authorList>
            <person name="Xia C."/>
        </authorList>
    </citation>
    <scope>NUCLEOTIDE SEQUENCE [LARGE SCALE GENOMIC DNA]</scope>
    <source>
        <strain evidence="1 2">93-210</strain>
    </source>
</reference>
<gene>
    <name evidence="1" type="ORF">MJO28_016488</name>
</gene>
<organism evidence="1 2">
    <name type="scientific">Puccinia striiformis f. sp. tritici</name>
    <dbReference type="NCBI Taxonomy" id="168172"/>
    <lineage>
        <taxon>Eukaryota</taxon>
        <taxon>Fungi</taxon>
        <taxon>Dikarya</taxon>
        <taxon>Basidiomycota</taxon>
        <taxon>Pucciniomycotina</taxon>
        <taxon>Pucciniomycetes</taxon>
        <taxon>Pucciniales</taxon>
        <taxon>Pucciniaceae</taxon>
        <taxon>Puccinia</taxon>
    </lineage>
</organism>
<comment type="caution">
    <text evidence="1">The sequence shown here is derived from an EMBL/GenBank/DDBJ whole genome shotgun (WGS) entry which is preliminary data.</text>
</comment>
<name>A0ACC0DNA2_9BASI</name>
<reference evidence="2" key="2">
    <citation type="journal article" date="2018" name="Mol. Plant Microbe Interact.">
        <title>Genome sequence resources for the wheat stripe rust pathogen (Puccinia striiformis f. sp. tritici) and the barley stripe rust pathogen (Puccinia striiformis f. sp. hordei).</title>
        <authorList>
            <person name="Xia C."/>
            <person name="Wang M."/>
            <person name="Yin C."/>
            <person name="Cornejo O.E."/>
            <person name="Hulbert S.H."/>
            <person name="Chen X."/>
        </authorList>
    </citation>
    <scope>NUCLEOTIDE SEQUENCE [LARGE SCALE GENOMIC DNA]</scope>
    <source>
        <strain evidence="2">93-210</strain>
    </source>
</reference>